<evidence type="ECO:0000313" key="1">
    <source>
        <dbReference type="EMBL" id="GEU80913.1"/>
    </source>
</evidence>
<sequence>MTNFESWKQRIRLYFKGKDHGEYILQFINEGPFKMAPCRDEIASAIDAPYLGPGRDRVVSDLSQPKKDRLRADIRDNVKMLLEGPELTKDDHESQLYDEFEHFGQHKDENVMFTKLIHDTRYIKMTMPKIQLNSKIGPVQDIAQNEDNIFQADQCDAFDSDVDEAPTAQTMFMANLSFDVLVYAEVGLSFDSDTLSEDNKALVVQSDASSVPNDTVMMVTNDIYEQDAPCVTSNQPNNTVNASLIAELARYKELAEVYEKRAQFKLTKQELMIDIQMRMIIKDRNLKEESLQKELHSVKMQLNSTINHNKLIREEVSTLKQDFKQKENKLLEEFLDMKHLKEKVEDKLYKQDQSLQTVYTLCKPRNNTEVHLDYLKDLKESVATLREIVEEARVAKPLDCSIASAYVYTKHSQELLEYVIGTCSKDFDSRDKKIASTPLTRKK</sequence>
<dbReference type="EMBL" id="BKCJ010008171">
    <property type="protein sequence ID" value="GEU80913.1"/>
    <property type="molecule type" value="Genomic_DNA"/>
</dbReference>
<name>A0A6L2N479_TANCI</name>
<reference evidence="1" key="1">
    <citation type="journal article" date="2019" name="Sci. Rep.">
        <title>Draft genome of Tanacetum cinerariifolium, the natural source of mosquito coil.</title>
        <authorList>
            <person name="Yamashiro T."/>
            <person name="Shiraishi A."/>
            <person name="Satake H."/>
            <person name="Nakayama K."/>
        </authorList>
    </citation>
    <scope>NUCLEOTIDE SEQUENCE</scope>
</reference>
<proteinExistence type="predicted"/>
<dbReference type="AlphaFoldDB" id="A0A6L2N479"/>
<gene>
    <name evidence="1" type="ORF">Tci_052891</name>
</gene>
<comment type="caution">
    <text evidence="1">The sequence shown here is derived from an EMBL/GenBank/DDBJ whole genome shotgun (WGS) entry which is preliminary data.</text>
</comment>
<protein>
    <submittedName>
        <fullName evidence="1">Gag-Pol polyprotein</fullName>
    </submittedName>
</protein>
<accession>A0A6L2N479</accession>
<organism evidence="1">
    <name type="scientific">Tanacetum cinerariifolium</name>
    <name type="common">Dalmatian daisy</name>
    <name type="synonym">Chrysanthemum cinerariifolium</name>
    <dbReference type="NCBI Taxonomy" id="118510"/>
    <lineage>
        <taxon>Eukaryota</taxon>
        <taxon>Viridiplantae</taxon>
        <taxon>Streptophyta</taxon>
        <taxon>Embryophyta</taxon>
        <taxon>Tracheophyta</taxon>
        <taxon>Spermatophyta</taxon>
        <taxon>Magnoliopsida</taxon>
        <taxon>eudicotyledons</taxon>
        <taxon>Gunneridae</taxon>
        <taxon>Pentapetalae</taxon>
        <taxon>asterids</taxon>
        <taxon>campanulids</taxon>
        <taxon>Asterales</taxon>
        <taxon>Asteraceae</taxon>
        <taxon>Asteroideae</taxon>
        <taxon>Anthemideae</taxon>
        <taxon>Anthemidinae</taxon>
        <taxon>Tanacetum</taxon>
    </lineage>
</organism>